<keyword evidence="2" id="KW-1185">Reference proteome</keyword>
<organism evidence="1 2">
    <name type="scientific">Camellia lanceoleosa</name>
    <dbReference type="NCBI Taxonomy" id="1840588"/>
    <lineage>
        <taxon>Eukaryota</taxon>
        <taxon>Viridiplantae</taxon>
        <taxon>Streptophyta</taxon>
        <taxon>Embryophyta</taxon>
        <taxon>Tracheophyta</taxon>
        <taxon>Spermatophyta</taxon>
        <taxon>Magnoliopsida</taxon>
        <taxon>eudicotyledons</taxon>
        <taxon>Gunneridae</taxon>
        <taxon>Pentapetalae</taxon>
        <taxon>asterids</taxon>
        <taxon>Ericales</taxon>
        <taxon>Theaceae</taxon>
        <taxon>Camellia</taxon>
    </lineage>
</organism>
<evidence type="ECO:0000313" key="1">
    <source>
        <dbReference type="EMBL" id="KAI7990133.1"/>
    </source>
</evidence>
<reference evidence="1 2" key="1">
    <citation type="journal article" date="2022" name="Plant J.">
        <title>Chromosome-level genome of Camellia lanceoleosa provides a valuable resource for understanding genome evolution and self-incompatibility.</title>
        <authorList>
            <person name="Gong W."/>
            <person name="Xiao S."/>
            <person name="Wang L."/>
            <person name="Liao Z."/>
            <person name="Chang Y."/>
            <person name="Mo W."/>
            <person name="Hu G."/>
            <person name="Li W."/>
            <person name="Zhao G."/>
            <person name="Zhu H."/>
            <person name="Hu X."/>
            <person name="Ji K."/>
            <person name="Xiang X."/>
            <person name="Song Q."/>
            <person name="Yuan D."/>
            <person name="Jin S."/>
            <person name="Zhang L."/>
        </authorList>
    </citation>
    <scope>NUCLEOTIDE SEQUENCE [LARGE SCALE GENOMIC DNA]</scope>
    <source>
        <strain evidence="1">SQ_2022a</strain>
    </source>
</reference>
<dbReference type="EMBL" id="CM045770">
    <property type="protein sequence ID" value="KAI7990133.1"/>
    <property type="molecule type" value="Genomic_DNA"/>
</dbReference>
<accession>A0ACC0FMU9</accession>
<protein>
    <submittedName>
        <fullName evidence="1">Uncharacterized protein</fullName>
    </submittedName>
</protein>
<gene>
    <name evidence="1" type="ORF">LOK49_LG12G00422</name>
</gene>
<name>A0ACC0FMU9_9ERIC</name>
<proteinExistence type="predicted"/>
<sequence length="155" mass="16903">MGLSANLTIGNAFSAFVAVEFDTYCNNEFDPNKTHVGININSLNSSANAAWNSNMTDGGSENEVRISYNSSSKNLSVILKIKLQNNDSAEGALSFVVDLKDYLPSKVKIGFSASTGTNYERNNVKSWTFNSTLQIDEPTQPSRSCAQSKLQHSYS</sequence>
<evidence type="ECO:0000313" key="2">
    <source>
        <dbReference type="Proteomes" id="UP001060215"/>
    </source>
</evidence>
<dbReference type="Proteomes" id="UP001060215">
    <property type="component" value="Chromosome 13"/>
</dbReference>
<comment type="caution">
    <text evidence="1">The sequence shown here is derived from an EMBL/GenBank/DDBJ whole genome shotgun (WGS) entry which is preliminary data.</text>
</comment>